<gene>
    <name evidence="5" type="ORF">K6978_12760</name>
    <name evidence="4" type="ORF">XcuCFBP2542_12615</name>
</gene>
<proteinExistence type="predicted"/>
<dbReference type="Pfam" id="PF14257">
    <property type="entry name" value="DUF4349"/>
    <property type="match status" value="1"/>
</dbReference>
<dbReference type="InterPro" id="IPR025645">
    <property type="entry name" value="DUF4349"/>
</dbReference>
<accession>A0A2S7DQ17</accession>
<evidence type="ECO:0000313" key="6">
    <source>
        <dbReference type="Proteomes" id="UP000239561"/>
    </source>
</evidence>
<keyword evidence="1" id="KW-0175">Coiled coil</keyword>
<sequence>MRPAMPRYPMVLLIGWALGGCARPQEEMAADAGAAAAPASAPVTSGASLAYEHDVRIELPADQIGERVAAVRSACQGAQYGNCAVLTVEQSGGRDASGSVSVRLVPEGVEPMVQLAGEHGDVAARSTRAQDLAQQMADTGLAQARLQKEHARLQELQQRRDLAVGDLLAVSKRLAEIEAESQQTQQDAAQQQRRVRTQLLTLHFSGTWSEQGRGEIAEAAAEFGQVFAVSMAFVIRAVAALLPVGAVAAVIGWLVLLVWRWRQRRRRMP</sequence>
<dbReference type="Proteomes" id="UP000239561">
    <property type="component" value="Unassembled WGS sequence"/>
</dbReference>
<evidence type="ECO:0000256" key="1">
    <source>
        <dbReference type="SAM" id="Coils"/>
    </source>
</evidence>
<feature type="transmembrane region" description="Helical" evidence="2">
    <location>
        <begin position="233"/>
        <end position="259"/>
    </location>
</feature>
<name>A0A2S7DQ17_9XANT</name>
<dbReference type="AlphaFoldDB" id="A0A2S7DQ17"/>
<organism evidence="4 6">
    <name type="scientific">Xanthomonas cucurbitae</name>
    <dbReference type="NCBI Taxonomy" id="56453"/>
    <lineage>
        <taxon>Bacteria</taxon>
        <taxon>Pseudomonadati</taxon>
        <taxon>Pseudomonadota</taxon>
        <taxon>Gammaproteobacteria</taxon>
        <taxon>Lysobacterales</taxon>
        <taxon>Lysobacteraceae</taxon>
        <taxon>Xanthomonas</taxon>
    </lineage>
</organism>
<evidence type="ECO:0000313" key="4">
    <source>
        <dbReference type="EMBL" id="PPU75850.1"/>
    </source>
</evidence>
<dbReference type="RefSeq" id="WP_104603919.1">
    <property type="nucleotide sequence ID" value="NZ_CP033326.1"/>
</dbReference>
<evidence type="ECO:0000256" key="2">
    <source>
        <dbReference type="SAM" id="Phobius"/>
    </source>
</evidence>
<keyword evidence="7" id="KW-1185">Reference proteome</keyword>
<evidence type="ECO:0000313" key="5">
    <source>
        <dbReference type="EMBL" id="WDM70304.1"/>
    </source>
</evidence>
<dbReference type="OrthoDB" id="5701987at2"/>
<feature type="domain" description="DUF4349" evidence="3">
    <location>
        <begin position="49"/>
        <end position="255"/>
    </location>
</feature>
<dbReference type="PROSITE" id="PS51257">
    <property type="entry name" value="PROKAR_LIPOPROTEIN"/>
    <property type="match status" value="1"/>
</dbReference>
<reference evidence="4 6" key="1">
    <citation type="submission" date="2016-08" db="EMBL/GenBank/DDBJ databases">
        <authorList>
            <person name="Seilhamer J.J."/>
        </authorList>
    </citation>
    <scope>NUCLEOTIDE SEQUENCE [LARGE SCALE GENOMIC DNA]</scope>
    <source>
        <strain evidence="4 6">CFBP2542</strain>
    </source>
</reference>
<keyword evidence="2" id="KW-0812">Transmembrane</keyword>
<keyword evidence="2" id="KW-1133">Transmembrane helix</keyword>
<keyword evidence="2" id="KW-0472">Membrane</keyword>
<reference evidence="5 7" key="2">
    <citation type="submission" date="2021-08" db="EMBL/GenBank/DDBJ databases">
        <title>Genome sequences of Xanthomonas cucurbitae isolates from 5 Midwestern US states.</title>
        <authorList>
            <person name="Hind S.R."/>
        </authorList>
    </citation>
    <scope>NUCLEOTIDE SEQUENCE [LARGE SCALE GENOMIC DNA]</scope>
    <source>
        <strain evidence="5 7">OH_261</strain>
    </source>
</reference>
<protein>
    <submittedName>
        <fullName evidence="5">DUF4349 domain-containing protein</fullName>
    </submittedName>
</protein>
<dbReference type="EMBL" id="MDED01000022">
    <property type="protein sequence ID" value="PPU75850.1"/>
    <property type="molecule type" value="Genomic_DNA"/>
</dbReference>
<evidence type="ECO:0000313" key="7">
    <source>
        <dbReference type="Proteomes" id="UP001214201"/>
    </source>
</evidence>
<dbReference type="EMBL" id="CP082214">
    <property type="protein sequence ID" value="WDM70304.1"/>
    <property type="molecule type" value="Genomic_DNA"/>
</dbReference>
<dbReference type="Proteomes" id="UP001214201">
    <property type="component" value="Chromosome"/>
</dbReference>
<evidence type="ECO:0000259" key="3">
    <source>
        <dbReference type="Pfam" id="PF14257"/>
    </source>
</evidence>
<feature type="coiled-coil region" evidence="1">
    <location>
        <begin position="167"/>
        <end position="194"/>
    </location>
</feature>